<feature type="domain" description="CT398-like coiled coil hairpin" evidence="3">
    <location>
        <begin position="14"/>
        <end position="192"/>
    </location>
</feature>
<dbReference type="EMBL" id="CADCTP010000175">
    <property type="protein sequence ID" value="CAA9250827.1"/>
    <property type="molecule type" value="Genomic_DNA"/>
</dbReference>
<gene>
    <name evidence="4" type="ORF">AVDCRST_MAG41-1887</name>
</gene>
<organism evidence="4">
    <name type="scientific">uncultured Mycobacteriales bacterium</name>
    <dbReference type="NCBI Taxonomy" id="581187"/>
    <lineage>
        <taxon>Bacteria</taxon>
        <taxon>Bacillati</taxon>
        <taxon>Actinomycetota</taxon>
        <taxon>Actinomycetes</taxon>
        <taxon>Mycobacteriales</taxon>
        <taxon>environmental samples</taxon>
    </lineage>
</organism>
<name>A0A6J4IIA7_9ACTN</name>
<accession>A0A6J4IIA7</accession>
<dbReference type="InterPro" id="IPR003743">
    <property type="entry name" value="Zf-RING_7"/>
</dbReference>
<dbReference type="InterPro" id="IPR056003">
    <property type="entry name" value="CT398_CC_hairpin"/>
</dbReference>
<proteinExistence type="predicted"/>
<evidence type="ECO:0000259" key="3">
    <source>
        <dbReference type="Pfam" id="PF24481"/>
    </source>
</evidence>
<dbReference type="InterPro" id="IPR052376">
    <property type="entry name" value="Oxidative_Scav/Glycosyltrans"/>
</dbReference>
<dbReference type="AlphaFoldDB" id="A0A6J4IIA7"/>
<reference evidence="4" key="1">
    <citation type="submission" date="2020-02" db="EMBL/GenBank/DDBJ databases">
        <authorList>
            <person name="Meier V. D."/>
        </authorList>
    </citation>
    <scope>NUCLEOTIDE SEQUENCE</scope>
    <source>
        <strain evidence="4">AVDCRST_MAG41</strain>
    </source>
</reference>
<protein>
    <submittedName>
        <fullName evidence="4">Uncharacterized protein</fullName>
    </submittedName>
</protein>
<dbReference type="PANTHER" id="PTHR39082:SF1">
    <property type="entry name" value="SCAVENGER RECEPTOR CLASS A MEMBER 3"/>
    <property type="match status" value="1"/>
</dbReference>
<evidence type="ECO:0000259" key="2">
    <source>
        <dbReference type="Pfam" id="PF02591"/>
    </source>
</evidence>
<evidence type="ECO:0000256" key="1">
    <source>
        <dbReference type="SAM" id="MobiDB-lite"/>
    </source>
</evidence>
<dbReference type="PANTHER" id="PTHR39082">
    <property type="entry name" value="PHOSPHOLIPASE C-BETA-2-RELATED"/>
    <property type="match status" value="1"/>
</dbReference>
<evidence type="ECO:0000313" key="4">
    <source>
        <dbReference type="EMBL" id="CAA9250827.1"/>
    </source>
</evidence>
<dbReference type="Pfam" id="PF02591">
    <property type="entry name" value="Zn_ribbon_9"/>
    <property type="match status" value="1"/>
</dbReference>
<feature type="domain" description="C4-type zinc ribbon" evidence="2">
    <location>
        <begin position="204"/>
        <end position="238"/>
    </location>
</feature>
<sequence length="246" mass="27254">MKADPKVQLRLLVLQGHDAALARLEHRRRTLPELTAISTADARLAQLRDSLVRVETEVGDLDRELRRLEGDVDQVRRRSERDQQRMQSGAVPAKELESLQHEVESLARRQSDLEDVQLELMEKREEAESRAGAIRAEVATVTAERQAAVDARDAAYTEIDAEAAADAGARASLATELPADLLALYEKLRVASGGVGAAELRQRRCEGCRLEMFGAELRAIRAAAPDEVLRCENCRRILVRTAESGL</sequence>
<feature type="region of interest" description="Disordered" evidence="1">
    <location>
        <begin position="76"/>
        <end position="95"/>
    </location>
</feature>
<dbReference type="Pfam" id="PF24481">
    <property type="entry name" value="CT398_CC"/>
    <property type="match status" value="1"/>
</dbReference>
<dbReference type="Gene3D" id="1.10.287.1490">
    <property type="match status" value="1"/>
</dbReference>